<gene>
    <name evidence="3" type="primary">snaC</name>
    <name evidence="3" type="ORF">NCTC9419_01586</name>
</gene>
<dbReference type="GO" id="GO:0042602">
    <property type="term" value="F:riboflavin reductase (NADPH) activity"/>
    <property type="evidence" value="ECO:0007669"/>
    <property type="project" value="TreeGrafter"/>
</dbReference>
<feature type="domain" description="Flavin reductase like" evidence="2">
    <location>
        <begin position="58"/>
        <end position="180"/>
    </location>
</feature>
<dbReference type="SMART" id="SM00903">
    <property type="entry name" value="Flavin_Reduct"/>
    <property type="match status" value="1"/>
</dbReference>
<dbReference type="Gene3D" id="2.30.110.10">
    <property type="entry name" value="Electron Transport, Fmn-binding Protein, Chain A"/>
    <property type="match status" value="1"/>
</dbReference>
<dbReference type="PANTHER" id="PTHR30466:SF1">
    <property type="entry name" value="FMN REDUCTASE (NADH) RUTF"/>
    <property type="match status" value="1"/>
</dbReference>
<evidence type="ECO:0000313" key="3">
    <source>
        <dbReference type="EMBL" id="VEA70094.1"/>
    </source>
</evidence>
<dbReference type="InterPro" id="IPR050268">
    <property type="entry name" value="NADH-dep_flavin_reductase"/>
</dbReference>
<sequence length="180" mass="20377">MKITGQQRSLKRSWISANRNWRSYMPAPVIYGFNIEILTMSLPESSDVCVETLLKNAMRNTCSSVYIVSAGTSRRNKNAITITSFTSVSISPPIILFCVNKKSRFSELIMNHDRFSINFIHNEQIGIAQLCSGSDTAIKFKSGNWKYKEGVPYLSDANNVLFCSKFPWKNKGLIFWSVGK</sequence>
<dbReference type="Proteomes" id="UP000271603">
    <property type="component" value="Chromosome"/>
</dbReference>
<organism evidence="3 4">
    <name type="scientific">Serratia rubidaea</name>
    <name type="common">Serratia marinorubra</name>
    <dbReference type="NCBI Taxonomy" id="61652"/>
    <lineage>
        <taxon>Bacteria</taxon>
        <taxon>Pseudomonadati</taxon>
        <taxon>Pseudomonadota</taxon>
        <taxon>Gammaproteobacteria</taxon>
        <taxon>Enterobacterales</taxon>
        <taxon>Yersiniaceae</taxon>
        <taxon>Serratia</taxon>
    </lineage>
</organism>
<proteinExistence type="predicted"/>
<dbReference type="EMBL" id="LR134155">
    <property type="protein sequence ID" value="VEA70094.1"/>
    <property type="molecule type" value="Genomic_DNA"/>
</dbReference>
<reference evidence="3 4" key="1">
    <citation type="submission" date="2018-12" db="EMBL/GenBank/DDBJ databases">
        <authorList>
            <consortium name="Pathogen Informatics"/>
        </authorList>
    </citation>
    <scope>NUCLEOTIDE SEQUENCE [LARGE SCALE GENOMIC DNA]</scope>
    <source>
        <strain evidence="3 4">NCTC9419</strain>
    </source>
</reference>
<protein>
    <submittedName>
        <fullName evidence="3">NADH:FMN oxidoreductase</fullName>
    </submittedName>
</protein>
<accession>A0A447QJ30</accession>
<keyword evidence="1" id="KW-0560">Oxidoreductase</keyword>
<evidence type="ECO:0000313" key="4">
    <source>
        <dbReference type="Proteomes" id="UP000271603"/>
    </source>
</evidence>
<dbReference type="AlphaFoldDB" id="A0A447QJ30"/>
<dbReference type="InterPro" id="IPR012349">
    <property type="entry name" value="Split_barrel_FMN-bd"/>
</dbReference>
<evidence type="ECO:0000256" key="1">
    <source>
        <dbReference type="ARBA" id="ARBA00023002"/>
    </source>
</evidence>
<dbReference type="GO" id="GO:0010181">
    <property type="term" value="F:FMN binding"/>
    <property type="evidence" value="ECO:0007669"/>
    <property type="project" value="InterPro"/>
</dbReference>
<dbReference type="Pfam" id="PF01613">
    <property type="entry name" value="Flavin_Reduct"/>
    <property type="match status" value="1"/>
</dbReference>
<dbReference type="SUPFAM" id="SSF50475">
    <property type="entry name" value="FMN-binding split barrel"/>
    <property type="match status" value="1"/>
</dbReference>
<evidence type="ECO:0000259" key="2">
    <source>
        <dbReference type="SMART" id="SM00903"/>
    </source>
</evidence>
<name>A0A447QJ30_SERRU</name>
<dbReference type="PANTHER" id="PTHR30466">
    <property type="entry name" value="FLAVIN REDUCTASE"/>
    <property type="match status" value="1"/>
</dbReference>
<dbReference type="InterPro" id="IPR002563">
    <property type="entry name" value="Flavin_Rdtase-like_dom"/>
</dbReference>